<feature type="transmembrane region" description="Helical" evidence="2">
    <location>
        <begin position="36"/>
        <end position="58"/>
    </location>
</feature>
<keyword evidence="2" id="KW-0472">Membrane</keyword>
<dbReference type="RefSeq" id="WP_425554493.1">
    <property type="nucleotide sequence ID" value="NZ_BAABBA010000005.1"/>
</dbReference>
<feature type="transmembrane region" description="Helical" evidence="2">
    <location>
        <begin position="110"/>
        <end position="127"/>
    </location>
</feature>
<gene>
    <name evidence="3" type="ORF">GCM10022262_13560</name>
</gene>
<feature type="transmembrane region" description="Helical" evidence="2">
    <location>
        <begin position="205"/>
        <end position="224"/>
    </location>
</feature>
<keyword evidence="2" id="KW-0812">Transmembrane</keyword>
<dbReference type="PANTHER" id="PTHR33802:SF1">
    <property type="entry name" value="XK-RELATED PROTEIN"/>
    <property type="match status" value="1"/>
</dbReference>
<sequence>MTRDPGAVGRGRATAQPATPARPTSGDRLRQAGVTLSYLLCLVGSAIGVGAFGGTPIAEAAGGALSADATHLAPATGAFSVWSVIYAGLAAFTLWQWLPGQAASPRQRRTGWWVAASMLLNAAWILVVQAGWLWPSVLVIAVLLAVLARVFVGLVRTRRGGWLESVVVDGTLGLYLGWVSVATCANIAAALAAAGFDGLGLAPEVWSAVVLAAVAAVGVGLAIFGRGRLAPAATIVWGLAWIAVGRTTGEPFSPPTAVAALVAAGVVAVATVALRLTRGRPAGPAGRRTGTPAGG</sequence>
<organism evidence="3 4">
    <name type="scientific">Georgenia daeguensis</name>
    <dbReference type="NCBI Taxonomy" id="908355"/>
    <lineage>
        <taxon>Bacteria</taxon>
        <taxon>Bacillati</taxon>
        <taxon>Actinomycetota</taxon>
        <taxon>Actinomycetes</taxon>
        <taxon>Micrococcales</taxon>
        <taxon>Bogoriellaceae</taxon>
        <taxon>Georgenia</taxon>
    </lineage>
</organism>
<evidence type="ECO:0000313" key="3">
    <source>
        <dbReference type="EMBL" id="GAA4286997.1"/>
    </source>
</evidence>
<feature type="transmembrane region" description="Helical" evidence="2">
    <location>
        <begin position="78"/>
        <end position="98"/>
    </location>
</feature>
<dbReference type="Proteomes" id="UP001499841">
    <property type="component" value="Unassembled WGS sequence"/>
</dbReference>
<feature type="compositionally biased region" description="Low complexity" evidence="1">
    <location>
        <begin position="10"/>
        <end position="24"/>
    </location>
</feature>
<evidence type="ECO:0000256" key="1">
    <source>
        <dbReference type="SAM" id="MobiDB-lite"/>
    </source>
</evidence>
<dbReference type="PANTHER" id="PTHR33802">
    <property type="entry name" value="SI:CH211-161H7.5-RELATED"/>
    <property type="match status" value="1"/>
</dbReference>
<protein>
    <submittedName>
        <fullName evidence="3">Tryptophan-rich sensory protein</fullName>
    </submittedName>
</protein>
<dbReference type="Gene3D" id="1.20.1260.100">
    <property type="entry name" value="TspO/MBR protein"/>
    <property type="match status" value="1"/>
</dbReference>
<feature type="transmembrane region" description="Helical" evidence="2">
    <location>
        <begin position="172"/>
        <end position="193"/>
    </location>
</feature>
<evidence type="ECO:0000256" key="2">
    <source>
        <dbReference type="SAM" id="Phobius"/>
    </source>
</evidence>
<accession>A0ABP8ESM6</accession>
<feature type="transmembrane region" description="Helical" evidence="2">
    <location>
        <begin position="133"/>
        <end position="152"/>
    </location>
</feature>
<proteinExistence type="predicted"/>
<reference evidence="4" key="1">
    <citation type="journal article" date="2019" name="Int. J. Syst. Evol. Microbiol.">
        <title>The Global Catalogue of Microorganisms (GCM) 10K type strain sequencing project: providing services to taxonomists for standard genome sequencing and annotation.</title>
        <authorList>
            <consortium name="The Broad Institute Genomics Platform"/>
            <consortium name="The Broad Institute Genome Sequencing Center for Infectious Disease"/>
            <person name="Wu L."/>
            <person name="Ma J."/>
        </authorList>
    </citation>
    <scope>NUCLEOTIDE SEQUENCE [LARGE SCALE GENOMIC DNA]</scope>
    <source>
        <strain evidence="4">JCM 17459</strain>
    </source>
</reference>
<dbReference type="InterPro" id="IPR038330">
    <property type="entry name" value="TspO/MBR-related_sf"/>
</dbReference>
<feature type="transmembrane region" description="Helical" evidence="2">
    <location>
        <begin position="257"/>
        <end position="277"/>
    </location>
</feature>
<feature type="transmembrane region" description="Helical" evidence="2">
    <location>
        <begin position="229"/>
        <end position="245"/>
    </location>
</feature>
<dbReference type="EMBL" id="BAABBA010000005">
    <property type="protein sequence ID" value="GAA4286997.1"/>
    <property type="molecule type" value="Genomic_DNA"/>
</dbReference>
<keyword evidence="4" id="KW-1185">Reference proteome</keyword>
<name>A0ABP8ESM6_9MICO</name>
<evidence type="ECO:0000313" key="4">
    <source>
        <dbReference type="Proteomes" id="UP001499841"/>
    </source>
</evidence>
<keyword evidence="2" id="KW-1133">Transmembrane helix</keyword>
<feature type="region of interest" description="Disordered" evidence="1">
    <location>
        <begin position="1"/>
        <end position="27"/>
    </location>
</feature>
<comment type="caution">
    <text evidence="3">The sequence shown here is derived from an EMBL/GenBank/DDBJ whole genome shotgun (WGS) entry which is preliminary data.</text>
</comment>